<dbReference type="EC" id="3.2.2.31" evidence="4 14"/>
<dbReference type="GO" id="GO:0051539">
    <property type="term" value="F:4 iron, 4 sulfur cluster binding"/>
    <property type="evidence" value="ECO:0007669"/>
    <property type="project" value="UniProtKB-UniRule"/>
</dbReference>
<dbReference type="Proteomes" id="UP000020218">
    <property type="component" value="Unassembled WGS sequence"/>
</dbReference>
<accession>A0A011NPH2</accession>
<keyword evidence="17" id="KW-1185">Reference proteome</keyword>
<dbReference type="Pfam" id="PF14815">
    <property type="entry name" value="NUDIX_4"/>
    <property type="match status" value="1"/>
</dbReference>
<evidence type="ECO:0000313" key="17">
    <source>
        <dbReference type="Proteomes" id="UP000020218"/>
    </source>
</evidence>
<evidence type="ECO:0000256" key="2">
    <source>
        <dbReference type="ARBA" id="ARBA00002933"/>
    </source>
</evidence>
<reference evidence="16" key="1">
    <citation type="submission" date="2014-02" db="EMBL/GenBank/DDBJ databases">
        <title>Expanding our view of genomic diversity in Candidatus Accumulibacter clades.</title>
        <authorList>
            <person name="Skennerton C.T."/>
            <person name="Barr J.J."/>
            <person name="Slater F.R."/>
            <person name="Bond P.L."/>
            <person name="Tyson G.W."/>
        </authorList>
    </citation>
    <scope>NUCLEOTIDE SEQUENCE [LARGE SCALE GENOMIC DNA]</scope>
</reference>
<comment type="function">
    <text evidence="2">Adenine glycosylase active on G-A mispairs. MutY also corrects error-prone DNA synthesis past GO lesions which are due to the oxidatively damaged form of guanine: 7,8-dihydro-8-oxoguanine (8-oxo-dGTP).</text>
</comment>
<dbReference type="SUPFAM" id="SSF55811">
    <property type="entry name" value="Nudix"/>
    <property type="match status" value="1"/>
</dbReference>
<comment type="cofactor">
    <cofactor evidence="14">
        <name>[4Fe-4S] cluster</name>
        <dbReference type="ChEBI" id="CHEBI:49883"/>
    </cofactor>
    <text evidence="14">Binds 1 [4Fe-4S] cluster.</text>
</comment>
<dbReference type="SUPFAM" id="SSF48150">
    <property type="entry name" value="DNA-glycosylase"/>
    <property type="match status" value="1"/>
</dbReference>
<dbReference type="GO" id="GO:0006298">
    <property type="term" value="P:mismatch repair"/>
    <property type="evidence" value="ECO:0007669"/>
    <property type="project" value="TreeGrafter"/>
</dbReference>
<comment type="caution">
    <text evidence="16">The sequence shown here is derived from an EMBL/GenBank/DDBJ whole genome shotgun (WGS) entry which is preliminary data.</text>
</comment>
<dbReference type="InterPro" id="IPR004036">
    <property type="entry name" value="Endonuclease-III-like_CS2"/>
</dbReference>
<dbReference type="GO" id="GO:0035485">
    <property type="term" value="F:adenine/guanine mispair binding"/>
    <property type="evidence" value="ECO:0007669"/>
    <property type="project" value="TreeGrafter"/>
</dbReference>
<dbReference type="CDD" id="cd03431">
    <property type="entry name" value="NUDIX_DNA_Glycosylase_C-MutY"/>
    <property type="match status" value="1"/>
</dbReference>
<keyword evidence="7" id="KW-0479">Metal-binding</keyword>
<evidence type="ECO:0000256" key="5">
    <source>
        <dbReference type="ARBA" id="ARBA00022023"/>
    </source>
</evidence>
<dbReference type="InterPro" id="IPR005760">
    <property type="entry name" value="A/G_AdeGlyc_MutY"/>
</dbReference>
<dbReference type="InterPro" id="IPR015797">
    <property type="entry name" value="NUDIX_hydrolase-like_dom_sf"/>
</dbReference>
<protein>
    <recommendedName>
        <fullName evidence="5 14">Adenine DNA glycosylase</fullName>
        <ecNumber evidence="4 14">3.2.2.31</ecNumber>
    </recommendedName>
</protein>
<evidence type="ECO:0000256" key="14">
    <source>
        <dbReference type="RuleBase" id="RU365096"/>
    </source>
</evidence>
<dbReference type="InterPro" id="IPR023170">
    <property type="entry name" value="HhH_base_excis_C"/>
</dbReference>
<gene>
    <name evidence="16" type="primary">mutY</name>
    <name evidence="16" type="ORF">AW08_02722</name>
</gene>
<evidence type="ECO:0000256" key="9">
    <source>
        <dbReference type="ARBA" id="ARBA00022801"/>
    </source>
</evidence>
<dbReference type="AlphaFoldDB" id="A0A011NPH2"/>
<comment type="similarity">
    <text evidence="3 14">Belongs to the Nth/MutY family.</text>
</comment>
<dbReference type="GO" id="GO:0046872">
    <property type="term" value="F:metal ion binding"/>
    <property type="evidence" value="ECO:0007669"/>
    <property type="project" value="UniProtKB-UniRule"/>
</dbReference>
<dbReference type="GO" id="GO:0034039">
    <property type="term" value="F:8-oxo-7,8-dihydroguanine DNA N-glycosylase activity"/>
    <property type="evidence" value="ECO:0007669"/>
    <property type="project" value="TreeGrafter"/>
</dbReference>
<dbReference type="Gene3D" id="1.10.340.30">
    <property type="entry name" value="Hypothetical protein, domain 2"/>
    <property type="match status" value="1"/>
</dbReference>
<evidence type="ECO:0000256" key="4">
    <source>
        <dbReference type="ARBA" id="ARBA00012045"/>
    </source>
</evidence>
<dbReference type="NCBIfam" id="TIGR01084">
    <property type="entry name" value="mutY"/>
    <property type="match status" value="1"/>
</dbReference>
<comment type="catalytic activity">
    <reaction evidence="1 14">
        <text>Hydrolyzes free adenine bases from 7,8-dihydro-8-oxoguanine:adenine mismatched double-stranded DNA, leaving an apurinic site.</text>
        <dbReference type="EC" id="3.2.2.31"/>
    </reaction>
</comment>
<dbReference type="InterPro" id="IPR011257">
    <property type="entry name" value="DNA_glycosylase"/>
</dbReference>
<proteinExistence type="inferred from homology"/>
<evidence type="ECO:0000256" key="1">
    <source>
        <dbReference type="ARBA" id="ARBA00000843"/>
    </source>
</evidence>
<keyword evidence="13 14" id="KW-0326">Glycosidase</keyword>
<dbReference type="PANTHER" id="PTHR42944:SF1">
    <property type="entry name" value="ADENINE DNA GLYCOSYLASE"/>
    <property type="match status" value="1"/>
</dbReference>
<evidence type="ECO:0000256" key="7">
    <source>
        <dbReference type="ARBA" id="ARBA00022723"/>
    </source>
</evidence>
<dbReference type="GO" id="GO:0032357">
    <property type="term" value="F:oxidized purine DNA binding"/>
    <property type="evidence" value="ECO:0007669"/>
    <property type="project" value="TreeGrafter"/>
</dbReference>
<evidence type="ECO:0000259" key="15">
    <source>
        <dbReference type="SMART" id="SM00478"/>
    </source>
</evidence>
<keyword evidence="12" id="KW-0234">DNA repair</keyword>
<keyword evidence="9 16" id="KW-0378">Hydrolase</keyword>
<dbReference type="Pfam" id="PF00730">
    <property type="entry name" value="HhH-GPD"/>
    <property type="match status" value="1"/>
</dbReference>
<evidence type="ECO:0000256" key="11">
    <source>
        <dbReference type="ARBA" id="ARBA00023014"/>
    </source>
</evidence>
<evidence type="ECO:0000256" key="10">
    <source>
        <dbReference type="ARBA" id="ARBA00023004"/>
    </source>
</evidence>
<dbReference type="GO" id="GO:0006284">
    <property type="term" value="P:base-excision repair"/>
    <property type="evidence" value="ECO:0007669"/>
    <property type="project" value="UniProtKB-UniRule"/>
</dbReference>
<dbReference type="InterPro" id="IPR003265">
    <property type="entry name" value="HhH-GPD_domain"/>
</dbReference>
<evidence type="ECO:0000256" key="8">
    <source>
        <dbReference type="ARBA" id="ARBA00022763"/>
    </source>
</evidence>
<dbReference type="SMART" id="SM00478">
    <property type="entry name" value="ENDO3c"/>
    <property type="match status" value="1"/>
</dbReference>
<dbReference type="CDD" id="cd00056">
    <property type="entry name" value="ENDO3c"/>
    <property type="match status" value="1"/>
</dbReference>
<feature type="domain" description="HhH-GPD" evidence="15">
    <location>
        <begin position="83"/>
        <end position="234"/>
    </location>
</feature>
<evidence type="ECO:0000256" key="13">
    <source>
        <dbReference type="ARBA" id="ARBA00023295"/>
    </source>
</evidence>
<evidence type="ECO:0000256" key="3">
    <source>
        <dbReference type="ARBA" id="ARBA00008343"/>
    </source>
</evidence>
<keyword evidence="6" id="KW-0004">4Fe-4S</keyword>
<evidence type="ECO:0000256" key="6">
    <source>
        <dbReference type="ARBA" id="ARBA00022485"/>
    </source>
</evidence>
<dbReference type="InterPro" id="IPR044298">
    <property type="entry name" value="MIG/MutY"/>
</dbReference>
<keyword evidence="8 14" id="KW-0227">DNA damage</keyword>
<dbReference type="PANTHER" id="PTHR42944">
    <property type="entry name" value="ADENINE DNA GLYCOSYLASE"/>
    <property type="match status" value="1"/>
</dbReference>
<dbReference type="FunFam" id="1.10.340.30:FF:000002">
    <property type="entry name" value="Adenine DNA glycosylase"/>
    <property type="match status" value="1"/>
</dbReference>
<dbReference type="Gene3D" id="3.90.79.10">
    <property type="entry name" value="Nucleoside Triphosphate Pyrophosphohydrolase"/>
    <property type="match status" value="1"/>
</dbReference>
<name>A0A011NPH2_9PROT</name>
<dbReference type="Gene3D" id="1.10.1670.10">
    <property type="entry name" value="Helix-hairpin-Helix base-excision DNA repair enzymes (C-terminal)"/>
    <property type="match status" value="1"/>
</dbReference>
<dbReference type="PROSITE" id="PS01155">
    <property type="entry name" value="ENDONUCLEASE_III_2"/>
    <property type="match status" value="1"/>
</dbReference>
<dbReference type="GO" id="GO:0000701">
    <property type="term" value="F:purine-specific mismatch base pair DNA N-glycosylase activity"/>
    <property type="evidence" value="ECO:0007669"/>
    <property type="project" value="UniProtKB-EC"/>
</dbReference>
<dbReference type="STRING" id="1454001.AW08_02722"/>
<organism evidence="16 17">
    <name type="scientific">Candidatus Accumulibacter adjunctus</name>
    <dbReference type="NCBI Taxonomy" id="1454001"/>
    <lineage>
        <taxon>Bacteria</taxon>
        <taxon>Pseudomonadati</taxon>
        <taxon>Pseudomonadota</taxon>
        <taxon>Betaproteobacteria</taxon>
        <taxon>Candidatus Accumulibacter</taxon>
    </lineage>
</organism>
<evidence type="ECO:0000256" key="12">
    <source>
        <dbReference type="ARBA" id="ARBA00023204"/>
    </source>
</evidence>
<keyword evidence="10 14" id="KW-0408">Iron</keyword>
<dbReference type="EMBL" id="JFAX01000016">
    <property type="protein sequence ID" value="EXI66365.1"/>
    <property type="molecule type" value="Genomic_DNA"/>
</dbReference>
<sequence>MALSPATVDPGEINGTAAARVGGQAHSSSPCHPLATPRRVSAADVAGSGFAERLVAWQRVNGRHELPWQQTRDPYNIWLSEIMLQQTQVRSVIPYYQRFCARFPTLEALAAAPLASVLEAWSGLGYYARARNLHRCAQTIVIRHGGEFPGDPQIIARLPGIGRSTAAAIGVFAFGRRAAILDGNVRRVLARCFAVDGSASPAADRRRLWALAESLLPTTEIEAYSQGLMDLGATLCVHRLPACDRCPLASLCAARQQGRQAALPVPVTRKPLPERRESVIVLTDGRQVLLERRPASGIWGGLLSLPEVAGGSVAALAQRNGCRLLVTSELPSVRHRFTHFRLTLAVLRADVEIIARSAGEHRWQWLPLERVGEAALPAPIKRLLLALRPPGAANDQSAMAAADRDDH</sequence>
<dbReference type="InterPro" id="IPR029119">
    <property type="entry name" value="MutY_C"/>
</dbReference>
<evidence type="ECO:0000313" key="16">
    <source>
        <dbReference type="EMBL" id="EXI66365.1"/>
    </source>
</evidence>
<keyword evidence="11" id="KW-0411">Iron-sulfur</keyword>
<dbReference type="PATRIC" id="fig|1454001.3.peg.2771"/>